<dbReference type="Proteomes" id="UP000306985">
    <property type="component" value="Unassembled WGS sequence"/>
</dbReference>
<comment type="caution">
    <text evidence="6">The sequence shown here is derived from an EMBL/GenBank/DDBJ whole genome shotgun (WGS) entry which is preliminary data.</text>
</comment>
<dbReference type="OrthoDB" id="3248271at2"/>
<dbReference type="SUPFAM" id="SSF52151">
    <property type="entry name" value="FabD/lysophospholipase-like"/>
    <property type="match status" value="1"/>
</dbReference>
<dbReference type="EC" id="2.3.1.39" evidence="1"/>
<dbReference type="InterPro" id="IPR016035">
    <property type="entry name" value="Acyl_Trfase/lysoPLipase"/>
</dbReference>
<gene>
    <name evidence="6" type="ORF">FDO65_05600</name>
</gene>
<evidence type="ECO:0000259" key="5">
    <source>
        <dbReference type="SMART" id="SM00827"/>
    </source>
</evidence>
<feature type="domain" description="Malonyl-CoA:ACP transacylase (MAT)" evidence="5">
    <location>
        <begin position="5"/>
        <end position="311"/>
    </location>
</feature>
<dbReference type="AlphaFoldDB" id="A0A4U6QLU7"/>
<dbReference type="GO" id="GO:0004314">
    <property type="term" value="F:[acyl-carrier-protein] S-malonyltransferase activity"/>
    <property type="evidence" value="ECO:0007669"/>
    <property type="project" value="UniProtKB-EC"/>
</dbReference>
<dbReference type="InterPro" id="IPR016036">
    <property type="entry name" value="Malonyl_transacylase_ACP-bd"/>
</dbReference>
<dbReference type="InterPro" id="IPR050858">
    <property type="entry name" value="Mal-CoA-ACP_Trans/PKS_FabD"/>
</dbReference>
<dbReference type="InterPro" id="IPR014043">
    <property type="entry name" value="Acyl_transferase_dom"/>
</dbReference>
<evidence type="ECO:0000256" key="3">
    <source>
        <dbReference type="ARBA" id="ARBA00023315"/>
    </source>
</evidence>
<keyword evidence="3" id="KW-0012">Acyltransferase</keyword>
<organism evidence="6 7">
    <name type="scientific">Nakamurella flava</name>
    <dbReference type="NCBI Taxonomy" id="2576308"/>
    <lineage>
        <taxon>Bacteria</taxon>
        <taxon>Bacillati</taxon>
        <taxon>Actinomycetota</taxon>
        <taxon>Actinomycetes</taxon>
        <taxon>Nakamurellales</taxon>
        <taxon>Nakamurellaceae</taxon>
        <taxon>Nakamurella</taxon>
    </lineage>
</organism>
<dbReference type="InterPro" id="IPR001227">
    <property type="entry name" value="Ac_transferase_dom_sf"/>
</dbReference>
<dbReference type="Gene3D" id="3.30.70.250">
    <property type="entry name" value="Malonyl-CoA ACP transacylase, ACP-binding"/>
    <property type="match status" value="1"/>
</dbReference>
<dbReference type="EMBL" id="SZZH01000001">
    <property type="protein sequence ID" value="TKV61112.1"/>
    <property type="molecule type" value="Genomic_DNA"/>
</dbReference>
<evidence type="ECO:0000313" key="6">
    <source>
        <dbReference type="EMBL" id="TKV61112.1"/>
    </source>
</evidence>
<keyword evidence="7" id="KW-1185">Reference proteome</keyword>
<sequence>MLAIVTPGQGAQKPGMLSSWLELDGIADLAAAMSERAKLDLVTLGTTAGAEEIKDTAVTQPLVVAASLLAADRLTFPAGAPVAGHSVGELAAAAIAGVLRPLDAVELAGVRGRAMSAACALTPTGMAAVMGGDPEQVVAALAELDLVGANVNGGGQIVAAGSTAALDALVANPPAGTRVIPLPVAGAFHTSFMSTAQQALGEHLDQLVETTPPVDPTRPLLTNSDGSVVGGTGSGVTYLRLLQQQVTSPVRWDRCMATLRSLGVTGVLELPPAGTLVGLVKRELKGIATLAVKSPADLDAAAAFFAEHAGVSA</sequence>
<evidence type="ECO:0000256" key="2">
    <source>
        <dbReference type="ARBA" id="ARBA00022679"/>
    </source>
</evidence>
<dbReference type="RefSeq" id="WP_137448416.1">
    <property type="nucleotide sequence ID" value="NZ_SZZH01000001.1"/>
</dbReference>
<proteinExistence type="predicted"/>
<dbReference type="Pfam" id="PF00698">
    <property type="entry name" value="Acyl_transf_1"/>
    <property type="match status" value="1"/>
</dbReference>
<dbReference type="PANTHER" id="PTHR42681">
    <property type="entry name" value="MALONYL-COA-ACYL CARRIER PROTEIN TRANSACYLASE, MITOCHONDRIAL"/>
    <property type="match status" value="1"/>
</dbReference>
<comment type="catalytic activity">
    <reaction evidence="4">
        <text>holo-[ACP] + malonyl-CoA = malonyl-[ACP] + CoA</text>
        <dbReference type="Rhea" id="RHEA:41792"/>
        <dbReference type="Rhea" id="RHEA-COMP:9623"/>
        <dbReference type="Rhea" id="RHEA-COMP:9685"/>
        <dbReference type="ChEBI" id="CHEBI:57287"/>
        <dbReference type="ChEBI" id="CHEBI:57384"/>
        <dbReference type="ChEBI" id="CHEBI:64479"/>
        <dbReference type="ChEBI" id="CHEBI:78449"/>
        <dbReference type="EC" id="2.3.1.39"/>
    </reaction>
</comment>
<dbReference type="GO" id="GO:0006633">
    <property type="term" value="P:fatty acid biosynthetic process"/>
    <property type="evidence" value="ECO:0007669"/>
    <property type="project" value="TreeGrafter"/>
</dbReference>
<keyword evidence="2 6" id="KW-0808">Transferase</keyword>
<evidence type="ECO:0000256" key="4">
    <source>
        <dbReference type="ARBA" id="ARBA00048462"/>
    </source>
</evidence>
<protein>
    <recommendedName>
        <fullName evidence="1">[acyl-carrier-protein] S-malonyltransferase</fullName>
        <ecNumber evidence="1">2.3.1.39</ecNumber>
    </recommendedName>
</protein>
<dbReference type="Gene3D" id="3.40.366.10">
    <property type="entry name" value="Malonyl-Coenzyme A Acyl Carrier Protein, domain 2"/>
    <property type="match status" value="1"/>
</dbReference>
<dbReference type="PANTHER" id="PTHR42681:SF1">
    <property type="entry name" value="MALONYL-COA-ACYL CARRIER PROTEIN TRANSACYLASE, MITOCHONDRIAL"/>
    <property type="match status" value="1"/>
</dbReference>
<dbReference type="SUPFAM" id="SSF55048">
    <property type="entry name" value="Probable ACP-binding domain of malonyl-CoA ACP transacylase"/>
    <property type="match status" value="1"/>
</dbReference>
<name>A0A4U6QLU7_9ACTN</name>
<evidence type="ECO:0000313" key="7">
    <source>
        <dbReference type="Proteomes" id="UP000306985"/>
    </source>
</evidence>
<dbReference type="SMART" id="SM00827">
    <property type="entry name" value="PKS_AT"/>
    <property type="match status" value="1"/>
</dbReference>
<accession>A0A4U6QLU7</accession>
<dbReference type="GO" id="GO:0005829">
    <property type="term" value="C:cytosol"/>
    <property type="evidence" value="ECO:0007669"/>
    <property type="project" value="TreeGrafter"/>
</dbReference>
<evidence type="ECO:0000256" key="1">
    <source>
        <dbReference type="ARBA" id="ARBA00013258"/>
    </source>
</evidence>
<reference evidence="6 7" key="1">
    <citation type="submission" date="2019-05" db="EMBL/GenBank/DDBJ databases">
        <title>Nakamurella sp. N5BH11, whole genome shotgun sequence.</title>
        <authorList>
            <person name="Tuo L."/>
        </authorList>
    </citation>
    <scope>NUCLEOTIDE SEQUENCE [LARGE SCALE GENOMIC DNA]</scope>
    <source>
        <strain evidence="6 7">N5BH11</strain>
    </source>
</reference>